<feature type="compositionally biased region" description="Polar residues" evidence="1">
    <location>
        <begin position="172"/>
        <end position="184"/>
    </location>
</feature>
<evidence type="ECO:0008006" key="4">
    <source>
        <dbReference type="Google" id="ProtNLM"/>
    </source>
</evidence>
<feature type="compositionally biased region" description="Low complexity" evidence="1">
    <location>
        <begin position="147"/>
        <end position="160"/>
    </location>
</feature>
<protein>
    <recommendedName>
        <fullName evidence="4">Rhodanese domain-containing protein</fullName>
    </recommendedName>
</protein>
<gene>
    <name evidence="2" type="ORF">IE81DRAFT_105075</name>
</gene>
<feature type="compositionally biased region" description="Basic and acidic residues" evidence="1">
    <location>
        <begin position="602"/>
        <end position="614"/>
    </location>
</feature>
<keyword evidence="3" id="KW-1185">Reference proteome</keyword>
<feature type="compositionally biased region" description="Basic and acidic residues" evidence="1">
    <location>
        <begin position="185"/>
        <end position="194"/>
    </location>
</feature>
<dbReference type="Proteomes" id="UP000245783">
    <property type="component" value="Unassembled WGS sequence"/>
</dbReference>
<feature type="region of interest" description="Disordered" evidence="1">
    <location>
        <begin position="839"/>
        <end position="872"/>
    </location>
</feature>
<feature type="compositionally biased region" description="Low complexity" evidence="1">
    <location>
        <begin position="839"/>
        <end position="860"/>
    </location>
</feature>
<feature type="compositionally biased region" description="Basic and acidic residues" evidence="1">
    <location>
        <begin position="698"/>
        <end position="709"/>
    </location>
</feature>
<feature type="region of interest" description="Disordered" evidence="1">
    <location>
        <begin position="554"/>
        <end position="583"/>
    </location>
</feature>
<organism evidence="2 3">
    <name type="scientific">Ceraceosorus guamensis</name>
    <dbReference type="NCBI Taxonomy" id="1522189"/>
    <lineage>
        <taxon>Eukaryota</taxon>
        <taxon>Fungi</taxon>
        <taxon>Dikarya</taxon>
        <taxon>Basidiomycota</taxon>
        <taxon>Ustilaginomycotina</taxon>
        <taxon>Exobasidiomycetes</taxon>
        <taxon>Ceraceosorales</taxon>
        <taxon>Ceraceosoraceae</taxon>
        <taxon>Ceraceosorus</taxon>
    </lineage>
</organism>
<feature type="region of interest" description="Disordered" evidence="1">
    <location>
        <begin position="508"/>
        <end position="536"/>
    </location>
</feature>
<feature type="region of interest" description="Disordered" evidence="1">
    <location>
        <begin position="116"/>
        <end position="238"/>
    </location>
</feature>
<proteinExistence type="predicted"/>
<feature type="compositionally biased region" description="Low complexity" evidence="1">
    <location>
        <begin position="17"/>
        <end position="28"/>
    </location>
</feature>
<feature type="compositionally biased region" description="Polar residues" evidence="1">
    <location>
        <begin position="807"/>
        <end position="825"/>
    </location>
</feature>
<feature type="region of interest" description="Disordered" evidence="1">
    <location>
        <begin position="780"/>
        <end position="825"/>
    </location>
</feature>
<feature type="compositionally biased region" description="Polar residues" evidence="1">
    <location>
        <begin position="117"/>
        <end position="133"/>
    </location>
</feature>
<accession>A0A316VZM5</accession>
<feature type="compositionally biased region" description="Basic and acidic residues" evidence="1">
    <location>
        <begin position="572"/>
        <end position="583"/>
    </location>
</feature>
<name>A0A316VZM5_9BASI</name>
<reference evidence="2 3" key="1">
    <citation type="journal article" date="2018" name="Mol. Biol. Evol.">
        <title>Broad Genomic Sampling Reveals a Smut Pathogenic Ancestry of the Fungal Clade Ustilaginomycotina.</title>
        <authorList>
            <person name="Kijpornyongpan T."/>
            <person name="Mondo S.J."/>
            <person name="Barry K."/>
            <person name="Sandor L."/>
            <person name="Lee J."/>
            <person name="Lipzen A."/>
            <person name="Pangilinan J."/>
            <person name="LaButti K."/>
            <person name="Hainaut M."/>
            <person name="Henrissat B."/>
            <person name="Grigoriev I.V."/>
            <person name="Spatafora J.W."/>
            <person name="Aime M.C."/>
        </authorList>
    </citation>
    <scope>NUCLEOTIDE SEQUENCE [LARGE SCALE GENOMIC DNA]</scope>
    <source>
        <strain evidence="2 3">MCA 4658</strain>
    </source>
</reference>
<evidence type="ECO:0000313" key="3">
    <source>
        <dbReference type="Proteomes" id="UP000245783"/>
    </source>
</evidence>
<sequence>MEISGSAASMPGHSQTGEGPSPAGSSSGSEDRSKLGVGESVARRLHTQRSGGRLRMDFLKPRKGFASGSGDTVAAARPSSTGYSGLPFSPTHASPTSAAYPSNMMAPMSFTGAMLSAGSSLPNAESDATSTTVAFDHGDRPGMYTESSLSASSTSVLGSSPRPSLPAIHTTFARSSAGSSQDLRLSNEPRRDSEGSSVAPSATLDQEASSAPPQTQNDQPADEGFPTSTTGPHSSHHAAHLWQLKNGLHSAISPLSSSASHTTYLPSAISDPHGLHSLHVAPRVPFAERAYANSFAHSAISDESVEDVSVEVLHPSVPPTPAGDVTWGSTQGGLTALAKSEDAARRAGLMGAAVRDGNIASNEHGRGIFGYAQPLHGRTRSRVTSTSVRSSIIPHELLWLRLQSCYGRGAFPSPSKPDSTRSRHANAPIPHEQMAPDATAIDARGSFATDSGTVRELSTAGRTTFSRLDRAADGPSRRALVSWDSTGLASQEDADLAIRQSERDAVFNASPDPADALGPRRQVASRTELSNAGQDGSWPVAVAHSLPVRLQHAPGVPRTATAPPSPPVQHAFETKDAGVTGEKEKDRYEVLSQTVEASSLDFSREQRADRDEHLASMPSFVKGERMTESSAASSPRSDLAAAAAEGAMQARAHAAAPPPPPPRHAGQGFRQGALDAPSRERASRQAAGAPMPSELEEQMERSDLTEHAHSAKTAETTLSHGNPSLGRRLQVRKLSAPQDLSLLSNSAVIAARAPDMRGETQATQQHSTCDLGADAALQHGTPSTAWSRDVLDSAPSSSRPRGDQYDRQSISASSPPAFVSTSTAPPSLYHSQHLDLASSDTASHAASHPSFASTSSFESRPSTDQRLTESEVLTSLTQPRSLFDKVSFDPCSRRPLLLLDARSLQAYSASRLKGSFHLDLKNRPFPRAVGKGAAAFIASILPDMAKRRFAETSFELDDTLPGPSSRPWPSNSEQEQRFWSATDVVLITDDAEDLASNPGPDPTLSGRSADCRHLFVGIGLLC</sequence>
<dbReference type="RefSeq" id="XP_025370277.1">
    <property type="nucleotide sequence ID" value="XM_025510036.1"/>
</dbReference>
<feature type="compositionally biased region" description="Polar residues" evidence="1">
    <location>
        <begin position="713"/>
        <end position="722"/>
    </location>
</feature>
<dbReference type="EMBL" id="KZ819373">
    <property type="protein sequence ID" value="PWN43117.1"/>
    <property type="molecule type" value="Genomic_DNA"/>
</dbReference>
<feature type="region of interest" description="Disordered" evidence="1">
    <location>
        <begin position="410"/>
        <end position="438"/>
    </location>
</feature>
<dbReference type="GeneID" id="37031906"/>
<feature type="compositionally biased region" description="Polar residues" evidence="1">
    <location>
        <begin position="524"/>
        <end position="534"/>
    </location>
</feature>
<feature type="compositionally biased region" description="Polar residues" evidence="1">
    <location>
        <begin position="195"/>
        <end position="219"/>
    </location>
</feature>
<feature type="compositionally biased region" description="Low complexity" evidence="1">
    <location>
        <begin position="640"/>
        <end position="655"/>
    </location>
</feature>
<feature type="region of interest" description="Disordered" evidence="1">
    <location>
        <begin position="1"/>
        <end position="98"/>
    </location>
</feature>
<dbReference type="InParanoid" id="A0A316VZM5"/>
<dbReference type="AlphaFoldDB" id="A0A316VZM5"/>
<dbReference type="OrthoDB" id="10514485at2759"/>
<evidence type="ECO:0000313" key="2">
    <source>
        <dbReference type="EMBL" id="PWN43117.1"/>
    </source>
</evidence>
<feature type="region of interest" description="Disordered" evidence="1">
    <location>
        <begin position="601"/>
        <end position="725"/>
    </location>
</feature>
<evidence type="ECO:0000256" key="1">
    <source>
        <dbReference type="SAM" id="MobiDB-lite"/>
    </source>
</evidence>